<dbReference type="OrthoDB" id="10466619at2759"/>
<feature type="region of interest" description="Disordered" evidence="1">
    <location>
        <begin position="1"/>
        <end position="61"/>
    </location>
</feature>
<protein>
    <submittedName>
        <fullName evidence="2">WGS project CCBQ000000000 data, contig 00058</fullName>
    </submittedName>
</protein>
<evidence type="ECO:0000313" key="2">
    <source>
        <dbReference type="EMBL" id="CDO96320.1"/>
    </source>
</evidence>
<evidence type="ECO:0000313" key="3">
    <source>
        <dbReference type="Proteomes" id="UP000031516"/>
    </source>
</evidence>
<feature type="region of interest" description="Disordered" evidence="1">
    <location>
        <begin position="128"/>
        <end position="149"/>
    </location>
</feature>
<evidence type="ECO:0000256" key="1">
    <source>
        <dbReference type="SAM" id="MobiDB-lite"/>
    </source>
</evidence>
<comment type="caution">
    <text evidence="2">The sequence shown here is derived from an EMBL/GenBank/DDBJ whole genome shotgun (WGS) entry which is preliminary data.</text>
</comment>
<reference evidence="2 3" key="1">
    <citation type="submission" date="2014-03" db="EMBL/GenBank/DDBJ databases">
        <title>The genome of Kluyveromyces dobzhanskii.</title>
        <authorList>
            <person name="Nystedt B."/>
            <person name="Astrom S."/>
        </authorList>
    </citation>
    <scope>NUCLEOTIDE SEQUENCE [LARGE SCALE GENOMIC DNA]</scope>
    <source>
        <strain evidence="2 3">CBS 2104</strain>
    </source>
</reference>
<gene>
    <name evidence="2" type="ORF">KLDO_g4527</name>
</gene>
<keyword evidence="3" id="KW-1185">Reference proteome</keyword>
<dbReference type="Proteomes" id="UP000031516">
    <property type="component" value="Unassembled WGS sequence"/>
</dbReference>
<accession>A0A0A8LBQ5</accession>
<dbReference type="EMBL" id="CCBQ010000047">
    <property type="protein sequence ID" value="CDO96320.1"/>
    <property type="molecule type" value="Genomic_DNA"/>
</dbReference>
<feature type="compositionally biased region" description="Basic and acidic residues" evidence="1">
    <location>
        <begin position="17"/>
        <end position="28"/>
    </location>
</feature>
<proteinExistence type="predicted"/>
<feature type="compositionally biased region" description="Low complexity" evidence="1">
    <location>
        <begin position="135"/>
        <end position="146"/>
    </location>
</feature>
<sequence>MAKKRLNKAKTSMKTAVEVREQREREKATSAAKYKKPPASPKKDKSKPVLPLGCKEEPSESNGDIVWRELQFNKEVIPKESLGPPFVFKDAVKSPRSSLCEMQLSTMFETPEQHNGTVMYASLTNERTPKDDLVSPMSRRPSRMSSFTSYSSVDNGYQITFSPIPGSESAMESEDRRTDFFSSTDRHSTVSVKVSELLNYCKDATYKTTAEKSNSNARWSHVPACCVNSSTDNNSVNLKDTMRDIKALAKSIRMKT</sequence>
<dbReference type="AlphaFoldDB" id="A0A0A8LBQ5"/>
<organism evidence="2 3">
    <name type="scientific">Kluyveromyces dobzhanskii CBS 2104</name>
    <dbReference type="NCBI Taxonomy" id="1427455"/>
    <lineage>
        <taxon>Eukaryota</taxon>
        <taxon>Fungi</taxon>
        <taxon>Dikarya</taxon>
        <taxon>Ascomycota</taxon>
        <taxon>Saccharomycotina</taxon>
        <taxon>Saccharomycetes</taxon>
        <taxon>Saccharomycetales</taxon>
        <taxon>Saccharomycetaceae</taxon>
        <taxon>Kluyveromyces</taxon>
    </lineage>
</organism>
<name>A0A0A8LBQ5_9SACH</name>